<evidence type="ECO:0000256" key="1">
    <source>
        <dbReference type="SAM" id="Phobius"/>
    </source>
</evidence>
<dbReference type="PATRIC" id="fig|758847.3.peg.4087"/>
<protein>
    <submittedName>
        <fullName evidence="2">SLBB domain protein</fullName>
    </submittedName>
</protein>
<dbReference type="EMBL" id="CP006694">
    <property type="protein sequence ID" value="EKT85055.1"/>
    <property type="molecule type" value="Genomic_DNA"/>
</dbReference>
<keyword evidence="1" id="KW-0472">Membrane</keyword>
<accession>K8Y5K4</accession>
<evidence type="ECO:0000313" key="2">
    <source>
        <dbReference type="EMBL" id="EKT85055.1"/>
    </source>
</evidence>
<reference evidence="2 3" key="2">
    <citation type="journal article" date="2014" name="Emerg. Microbes Infect.">
        <title>Potential impact on kidney infection: a whole-genome analysis of Leptospira santarosai serovar Shermani.</title>
        <authorList>
            <person name="Chou L.F."/>
            <person name="Chen T.W."/>
            <person name="Ko Y.C."/>
            <person name="Pan M.J."/>
            <person name="Tian Y.C."/>
            <person name="Chiu C.H."/>
            <person name="Tang P."/>
            <person name="Hung C.C."/>
            <person name="Yang C.W."/>
        </authorList>
    </citation>
    <scope>NUCLEOTIDE SEQUENCE</scope>
    <source>
        <strain evidence="2 3">LT 821</strain>
    </source>
</reference>
<proteinExistence type="predicted"/>
<name>K8Y5K4_9LEPT</name>
<reference evidence="2 3" key="1">
    <citation type="journal article" date="2012" name="Gene">
        <title>Sequence of Leptospira santarosai serovar Shermani genome and prediction of virulence-associated genes.</title>
        <authorList>
            <person name="Chou L.F."/>
            <person name="Chen Y.T."/>
            <person name="Lu C.W."/>
            <person name="Ko Y.C."/>
            <person name="Tang C.Y."/>
            <person name="Pan M.J."/>
            <person name="Tian Y.C."/>
            <person name="Chiu C.H."/>
            <person name="Hung C.C."/>
            <person name="Yang C.W."/>
        </authorList>
    </citation>
    <scope>NUCLEOTIDE SEQUENCE [LARGE SCALE GENOMIC DNA]</scope>
    <source>
        <strain evidence="2">LT 821</strain>
    </source>
</reference>
<feature type="transmembrane region" description="Helical" evidence="1">
    <location>
        <begin position="12"/>
        <end position="29"/>
    </location>
</feature>
<dbReference type="AlphaFoldDB" id="K8Y5K4"/>
<organism evidence="2 3">
    <name type="scientific">Leptospira santarosai serovar Shermani str. LT 821</name>
    <dbReference type="NCBI Taxonomy" id="758847"/>
    <lineage>
        <taxon>Bacteria</taxon>
        <taxon>Pseudomonadati</taxon>
        <taxon>Spirochaetota</taxon>
        <taxon>Spirochaetia</taxon>
        <taxon>Leptospirales</taxon>
        <taxon>Leptospiraceae</taxon>
        <taxon>Leptospira</taxon>
    </lineage>
</organism>
<dbReference type="KEGG" id="lst:LSS_19625"/>
<sequence length="101" mass="11717">MENWERKPMKTKIRISVVLILFLSFGFFLRRNRELVRSIFEPEPISASIRGNIVSPGVYRLHRGDTLEDLVRMAGGFKKPSSKEQDLDREILDGQAIELKE</sequence>
<gene>
    <name evidence="2" type="ORF">LSS_19625</name>
</gene>
<keyword evidence="1" id="KW-1133">Transmembrane helix</keyword>
<dbReference type="STRING" id="758847.LSS_19625"/>
<keyword evidence="1" id="KW-0812">Transmembrane</keyword>
<dbReference type="Proteomes" id="UP000035800">
    <property type="component" value="Chromosome I"/>
</dbReference>
<evidence type="ECO:0000313" key="3">
    <source>
        <dbReference type="Proteomes" id="UP000035800"/>
    </source>
</evidence>